<accession>Q1ITP3</accession>
<evidence type="ECO:0000256" key="5">
    <source>
        <dbReference type="ARBA" id="ARBA00022989"/>
    </source>
</evidence>
<dbReference type="RefSeq" id="WP_011521559.1">
    <property type="nucleotide sequence ID" value="NC_008009.1"/>
</dbReference>
<dbReference type="PANTHER" id="PTHR20855:SF3">
    <property type="entry name" value="LD03007P"/>
    <property type="match status" value="1"/>
</dbReference>
<dbReference type="Pfam" id="PF03006">
    <property type="entry name" value="HlyIII"/>
    <property type="match status" value="1"/>
</dbReference>
<comment type="subcellular location">
    <subcellularLocation>
        <location evidence="1">Cell membrane</location>
        <topology evidence="1">Multi-pass membrane protein</topology>
    </subcellularLocation>
</comment>
<feature type="binding site" evidence="7">
    <location>
        <position position="195"/>
    </location>
    <ligand>
        <name>Zn(2+)</name>
        <dbReference type="ChEBI" id="CHEBI:29105"/>
    </ligand>
</feature>
<gene>
    <name evidence="9" type="ordered locus">Acid345_0752</name>
</gene>
<feature type="binding site" evidence="7">
    <location>
        <position position="191"/>
    </location>
    <ligand>
        <name>Zn(2+)</name>
        <dbReference type="ChEBI" id="CHEBI:29105"/>
    </ligand>
</feature>
<keyword evidence="5 8" id="KW-1133">Transmembrane helix</keyword>
<feature type="transmembrane region" description="Helical" evidence="8">
    <location>
        <begin position="21"/>
        <end position="41"/>
    </location>
</feature>
<dbReference type="GO" id="GO:0140911">
    <property type="term" value="F:pore-forming activity"/>
    <property type="evidence" value="ECO:0007669"/>
    <property type="project" value="InterPro"/>
</dbReference>
<feature type="transmembrane region" description="Helical" evidence="8">
    <location>
        <begin position="192"/>
        <end position="214"/>
    </location>
</feature>
<evidence type="ECO:0000313" key="10">
    <source>
        <dbReference type="Proteomes" id="UP000002432"/>
    </source>
</evidence>
<feature type="transmembrane region" description="Helical" evidence="8">
    <location>
        <begin position="47"/>
        <end position="70"/>
    </location>
</feature>
<dbReference type="STRING" id="204669.Acid345_0752"/>
<evidence type="ECO:0000313" key="9">
    <source>
        <dbReference type="EMBL" id="ABF39757.1"/>
    </source>
</evidence>
<name>Q1ITP3_KORVE</name>
<dbReference type="InterPro" id="IPR004254">
    <property type="entry name" value="AdipoR/HlyIII-related"/>
</dbReference>
<dbReference type="PANTHER" id="PTHR20855">
    <property type="entry name" value="ADIPOR/PROGESTIN RECEPTOR-RELATED"/>
    <property type="match status" value="1"/>
</dbReference>
<dbReference type="GO" id="GO:0046872">
    <property type="term" value="F:metal ion binding"/>
    <property type="evidence" value="ECO:0007669"/>
    <property type="project" value="UniProtKB-KW"/>
</dbReference>
<dbReference type="AlphaFoldDB" id="Q1ITP3"/>
<dbReference type="InterPro" id="IPR005744">
    <property type="entry name" value="Hy-lIII"/>
</dbReference>
<keyword evidence="7" id="KW-0479">Metal-binding</keyword>
<feature type="binding site" evidence="7">
    <location>
        <position position="69"/>
    </location>
    <ligand>
        <name>Zn(2+)</name>
        <dbReference type="ChEBI" id="CHEBI:29105"/>
    </ligand>
</feature>
<feature type="transmembrane region" description="Helical" evidence="8">
    <location>
        <begin position="141"/>
        <end position="159"/>
    </location>
</feature>
<evidence type="ECO:0000256" key="2">
    <source>
        <dbReference type="ARBA" id="ARBA00008488"/>
    </source>
</evidence>
<feature type="transmembrane region" description="Helical" evidence="8">
    <location>
        <begin position="82"/>
        <end position="104"/>
    </location>
</feature>
<feature type="transmembrane region" description="Helical" evidence="8">
    <location>
        <begin position="165"/>
        <end position="183"/>
    </location>
</feature>
<dbReference type="eggNOG" id="COG1272">
    <property type="taxonomic scope" value="Bacteria"/>
</dbReference>
<dbReference type="NCBIfam" id="TIGR01065">
    <property type="entry name" value="hlyIII"/>
    <property type="match status" value="1"/>
</dbReference>
<evidence type="ECO:0000256" key="7">
    <source>
        <dbReference type="PIRSR" id="PIRSR604254-1"/>
    </source>
</evidence>
<evidence type="ECO:0000256" key="8">
    <source>
        <dbReference type="SAM" id="Phobius"/>
    </source>
</evidence>
<evidence type="ECO:0000256" key="1">
    <source>
        <dbReference type="ARBA" id="ARBA00004651"/>
    </source>
</evidence>
<keyword evidence="6 8" id="KW-0472">Membrane</keyword>
<keyword evidence="3" id="KW-1003">Cell membrane</keyword>
<sequence>MRHIEIEPFKLGEAIANSVTHGIGALLSVLGLITLIVFAAVGGNTRLLVSVTIYGATLCALYLISTLYHAIPAPSARRVFRFLDHASIYLLIAGTYTPFTLALLRGGWGWTLFALVWAIAILGVVYKIFATGRHEIFSSALYIGMGWIVVIAIKPLLAVLPMPGFLWMMAGGIFYTGGIVFYLKDRRPYFHMLWHLCVLAGSVCHFVAILRYVVGPATAA</sequence>
<evidence type="ECO:0000256" key="4">
    <source>
        <dbReference type="ARBA" id="ARBA00022692"/>
    </source>
</evidence>
<dbReference type="EMBL" id="CP000360">
    <property type="protein sequence ID" value="ABF39757.1"/>
    <property type="molecule type" value="Genomic_DNA"/>
</dbReference>
<dbReference type="KEGG" id="aba:Acid345_0752"/>
<evidence type="ECO:0000256" key="3">
    <source>
        <dbReference type="ARBA" id="ARBA00022475"/>
    </source>
</evidence>
<feature type="transmembrane region" description="Helical" evidence="8">
    <location>
        <begin position="110"/>
        <end position="129"/>
    </location>
</feature>
<organism evidence="9 10">
    <name type="scientific">Koribacter versatilis (strain Ellin345)</name>
    <dbReference type="NCBI Taxonomy" id="204669"/>
    <lineage>
        <taxon>Bacteria</taxon>
        <taxon>Pseudomonadati</taxon>
        <taxon>Acidobacteriota</taxon>
        <taxon>Terriglobia</taxon>
        <taxon>Terriglobales</taxon>
        <taxon>Candidatus Korobacteraceae</taxon>
        <taxon>Candidatus Korobacter</taxon>
    </lineage>
</organism>
<evidence type="ECO:0000256" key="6">
    <source>
        <dbReference type="ARBA" id="ARBA00023136"/>
    </source>
</evidence>
<reference evidence="9 10" key="1">
    <citation type="journal article" date="2009" name="Appl. Environ. Microbiol.">
        <title>Three genomes from the phylum Acidobacteria provide insight into the lifestyles of these microorganisms in soils.</title>
        <authorList>
            <person name="Ward N.L."/>
            <person name="Challacombe J.F."/>
            <person name="Janssen P.H."/>
            <person name="Henrissat B."/>
            <person name="Coutinho P.M."/>
            <person name="Wu M."/>
            <person name="Xie G."/>
            <person name="Haft D.H."/>
            <person name="Sait M."/>
            <person name="Badger J."/>
            <person name="Barabote R.D."/>
            <person name="Bradley B."/>
            <person name="Brettin T.S."/>
            <person name="Brinkac L.M."/>
            <person name="Bruce D."/>
            <person name="Creasy T."/>
            <person name="Daugherty S.C."/>
            <person name="Davidsen T.M."/>
            <person name="DeBoy R.T."/>
            <person name="Detter J.C."/>
            <person name="Dodson R.J."/>
            <person name="Durkin A.S."/>
            <person name="Ganapathy A."/>
            <person name="Gwinn-Giglio M."/>
            <person name="Han C.S."/>
            <person name="Khouri H."/>
            <person name="Kiss H."/>
            <person name="Kothari S.P."/>
            <person name="Madupu R."/>
            <person name="Nelson K.E."/>
            <person name="Nelson W.C."/>
            <person name="Paulsen I."/>
            <person name="Penn K."/>
            <person name="Ren Q."/>
            <person name="Rosovitz M.J."/>
            <person name="Selengut J.D."/>
            <person name="Shrivastava S."/>
            <person name="Sullivan S.A."/>
            <person name="Tapia R."/>
            <person name="Thompson L.S."/>
            <person name="Watkins K.L."/>
            <person name="Yang Q."/>
            <person name="Yu C."/>
            <person name="Zafar N."/>
            <person name="Zhou L."/>
            <person name="Kuske C.R."/>
        </authorList>
    </citation>
    <scope>NUCLEOTIDE SEQUENCE [LARGE SCALE GENOMIC DNA]</scope>
    <source>
        <strain evidence="9 10">Ellin345</strain>
    </source>
</reference>
<dbReference type="EnsemblBacteria" id="ABF39757">
    <property type="protein sequence ID" value="ABF39757"/>
    <property type="gene ID" value="Acid345_0752"/>
</dbReference>
<keyword evidence="10" id="KW-1185">Reference proteome</keyword>
<comment type="similarity">
    <text evidence="2">Belongs to the UPF0073 (Hly-III) family.</text>
</comment>
<proteinExistence type="inferred from homology"/>
<dbReference type="Proteomes" id="UP000002432">
    <property type="component" value="Chromosome"/>
</dbReference>
<keyword evidence="4 8" id="KW-0812">Transmembrane</keyword>
<dbReference type="GO" id="GO:0005886">
    <property type="term" value="C:plasma membrane"/>
    <property type="evidence" value="ECO:0007669"/>
    <property type="project" value="UniProtKB-SubCell"/>
</dbReference>
<keyword evidence="7" id="KW-0862">Zinc</keyword>
<protein>
    <submittedName>
        <fullName evidence="9">Channel protein, hemolysin III family</fullName>
    </submittedName>
</protein>
<dbReference type="HOGENOM" id="CLU_051078_1_1_0"/>